<dbReference type="SUPFAM" id="SSF54695">
    <property type="entry name" value="POZ domain"/>
    <property type="match status" value="2"/>
</dbReference>
<dbReference type="GO" id="GO:0000151">
    <property type="term" value="C:ubiquitin ligase complex"/>
    <property type="evidence" value="ECO:0007669"/>
    <property type="project" value="TreeGrafter"/>
</dbReference>
<dbReference type="Pfam" id="PF00651">
    <property type="entry name" value="BTB"/>
    <property type="match status" value="2"/>
</dbReference>
<evidence type="ECO:0000256" key="2">
    <source>
        <dbReference type="ARBA" id="ARBA00022737"/>
    </source>
</evidence>
<reference evidence="6 7" key="1">
    <citation type="submission" date="2023-10" db="EMBL/GenBank/DDBJ databases">
        <authorList>
            <person name="Maclean D."/>
            <person name="Macfadyen A."/>
        </authorList>
    </citation>
    <scope>NUCLEOTIDE SEQUENCE [LARGE SCALE GENOMIC DNA]</scope>
</reference>
<evidence type="ECO:0000313" key="6">
    <source>
        <dbReference type="EMBL" id="CAK0738830.1"/>
    </source>
</evidence>
<name>A0AAV1HSX7_9CHLO</name>
<evidence type="ECO:0000313" key="7">
    <source>
        <dbReference type="Proteomes" id="UP001314263"/>
    </source>
</evidence>
<comment type="pathway">
    <text evidence="1">Protein modification; protein ubiquitination.</text>
</comment>
<dbReference type="InterPro" id="IPR011333">
    <property type="entry name" value="SKP1/BTB/POZ_sf"/>
</dbReference>
<proteinExistence type="predicted"/>
<feature type="region of interest" description="Disordered" evidence="4">
    <location>
        <begin position="387"/>
        <end position="413"/>
    </location>
</feature>
<sequence>MADAEGGIPEAAPAAIVVEDEEDEVFLDTTMFDEDDEWLEGALAAPDDEDEDPYYFVRARTTGPKADIYHAARVGDLDRIKHLVEDEEIDVNRRDRWDSVPLYYACLAGQSDVAHYLLEAGAVCNEYTFDGDRCHYAALTKTIRALLRQYEQRPPPLAPLAASLRTLSTLCDDLEAPGSTSRREEAPWCDFAFEVAGERVTMHRAVMAARSPFMRRMLLTDWRLPEDSRSEYRTVNLKNAALSAAALKAVLAFMYTERLDVAIEEVDAVLRVARKCRMHAVVKAIGEEMRTLKYYFKSTRRDEAPRRFVLQPGSVPEQHRLAAQMGGLRMHCRQLEDAGCSSSGDDFADVSLVAEARSFRCHCCVLTARSDYFAALLVRSELSAAKAAPPAGSSGPGSPRLDNSQSSKQTGSLPAVQVSSVSAPVMEVVLEFIYTNLMPALPEAFLSEEGAEELFYAADRYLIFPMKRRVAERIIEAWEERPPRLEPLCRMLLVADRFGVALLRDHCLHCLATRFEALAEERTPPREREVFEAFVAAVAPQDGEDLFDGSHVAGPSRGRIEGSGLGGAGIGTILQDLREAYLEDFGGLGEERDTTGDWFDARLQELATCAFEREEGAE</sequence>
<dbReference type="Proteomes" id="UP001314263">
    <property type="component" value="Unassembled WGS sequence"/>
</dbReference>
<dbReference type="GO" id="GO:0005737">
    <property type="term" value="C:cytoplasm"/>
    <property type="evidence" value="ECO:0007669"/>
    <property type="project" value="TreeGrafter"/>
</dbReference>
<dbReference type="SMART" id="SM00225">
    <property type="entry name" value="BTB"/>
    <property type="match status" value="2"/>
</dbReference>
<feature type="domain" description="BTB" evidence="5">
    <location>
        <begin position="189"/>
        <end position="263"/>
    </location>
</feature>
<keyword evidence="2" id="KW-0677">Repeat</keyword>
<feature type="compositionally biased region" description="Polar residues" evidence="4">
    <location>
        <begin position="401"/>
        <end position="411"/>
    </location>
</feature>
<dbReference type="InterPro" id="IPR002110">
    <property type="entry name" value="Ankyrin_rpt"/>
</dbReference>
<dbReference type="Gene3D" id="3.30.710.10">
    <property type="entry name" value="Potassium Channel Kv1.1, Chain A"/>
    <property type="match status" value="2"/>
</dbReference>
<dbReference type="Gene3D" id="1.25.40.20">
    <property type="entry name" value="Ankyrin repeat-containing domain"/>
    <property type="match status" value="1"/>
</dbReference>
<dbReference type="EMBL" id="CAUYUE010000002">
    <property type="protein sequence ID" value="CAK0738830.1"/>
    <property type="molecule type" value="Genomic_DNA"/>
</dbReference>
<feature type="domain" description="BTB" evidence="5">
    <location>
        <begin position="348"/>
        <end position="442"/>
    </location>
</feature>
<feature type="compositionally biased region" description="Low complexity" evidence="4">
    <location>
        <begin position="387"/>
        <end position="399"/>
    </location>
</feature>
<evidence type="ECO:0000256" key="1">
    <source>
        <dbReference type="ARBA" id="ARBA00004906"/>
    </source>
</evidence>
<dbReference type="PROSITE" id="PS50097">
    <property type="entry name" value="BTB"/>
    <property type="match status" value="2"/>
</dbReference>
<keyword evidence="7" id="KW-1185">Reference proteome</keyword>
<keyword evidence="3" id="KW-0040">ANK repeat</keyword>
<evidence type="ECO:0000256" key="3">
    <source>
        <dbReference type="ARBA" id="ARBA00023043"/>
    </source>
</evidence>
<dbReference type="SUPFAM" id="SSF48403">
    <property type="entry name" value="Ankyrin repeat"/>
    <property type="match status" value="1"/>
</dbReference>
<dbReference type="InterPro" id="IPR036770">
    <property type="entry name" value="Ankyrin_rpt-contain_sf"/>
</dbReference>
<accession>A0AAV1HSX7</accession>
<evidence type="ECO:0000256" key="4">
    <source>
        <dbReference type="SAM" id="MobiDB-lite"/>
    </source>
</evidence>
<dbReference type="InterPro" id="IPR000210">
    <property type="entry name" value="BTB/POZ_dom"/>
</dbReference>
<dbReference type="CDD" id="cd18186">
    <property type="entry name" value="BTB_POZ_ZBTB_KLHL-like"/>
    <property type="match status" value="1"/>
</dbReference>
<evidence type="ECO:0000259" key="5">
    <source>
        <dbReference type="PROSITE" id="PS50097"/>
    </source>
</evidence>
<comment type="caution">
    <text evidence="6">The sequence shown here is derived from an EMBL/GenBank/DDBJ whole genome shotgun (WGS) entry which is preliminary data.</text>
</comment>
<dbReference type="InterPro" id="IPR044515">
    <property type="entry name" value="ABTB1"/>
</dbReference>
<dbReference type="Pfam" id="PF13857">
    <property type="entry name" value="Ank_5"/>
    <property type="match status" value="1"/>
</dbReference>
<gene>
    <name evidence="6" type="ORF">CVIRNUC_001099</name>
</gene>
<dbReference type="PANTHER" id="PTHR46231">
    <property type="entry name" value="ANKYRIN REPEAT AND BTB/POZ DOMAIN-CONTAINING PROTEIN 1"/>
    <property type="match status" value="1"/>
</dbReference>
<protein>
    <recommendedName>
        <fullName evidence="5">BTB domain-containing protein</fullName>
    </recommendedName>
</protein>
<organism evidence="6 7">
    <name type="scientific">Coccomyxa viridis</name>
    <dbReference type="NCBI Taxonomy" id="1274662"/>
    <lineage>
        <taxon>Eukaryota</taxon>
        <taxon>Viridiplantae</taxon>
        <taxon>Chlorophyta</taxon>
        <taxon>core chlorophytes</taxon>
        <taxon>Trebouxiophyceae</taxon>
        <taxon>Trebouxiophyceae incertae sedis</taxon>
        <taxon>Coccomyxaceae</taxon>
        <taxon>Coccomyxa</taxon>
    </lineage>
</organism>
<dbReference type="AlphaFoldDB" id="A0AAV1HSX7"/>
<dbReference type="PANTHER" id="PTHR46231:SF1">
    <property type="entry name" value="ANKYRIN REPEAT AND BTB_POZ DOMAIN-CONTAINING PROTEIN 1"/>
    <property type="match status" value="1"/>
</dbReference>